<organism evidence="11 12">
    <name type="scientific">Pseudoclavibacter caeni</name>
    <dbReference type="NCBI Taxonomy" id="908846"/>
    <lineage>
        <taxon>Bacteria</taxon>
        <taxon>Bacillati</taxon>
        <taxon>Actinomycetota</taxon>
        <taxon>Actinomycetes</taxon>
        <taxon>Micrococcales</taxon>
        <taxon>Microbacteriaceae</taxon>
        <taxon>Pseudoclavibacter</taxon>
    </lineage>
</organism>
<evidence type="ECO:0000256" key="1">
    <source>
        <dbReference type="ARBA" id="ARBA00001784"/>
    </source>
</evidence>
<dbReference type="PANTHER" id="PTHR35524">
    <property type="entry name" value="ALPHA-ACETOLACTATE DECARBOXYLASE"/>
    <property type="match status" value="1"/>
</dbReference>
<keyword evidence="7 9" id="KW-0005">Acetoin biosynthesis</keyword>
<dbReference type="PIRSF" id="PIRSF001332">
    <property type="entry name" value="Acetolac_decarb"/>
    <property type="match status" value="1"/>
</dbReference>
<dbReference type="Pfam" id="PF03306">
    <property type="entry name" value="AAL_decarboxy"/>
    <property type="match status" value="1"/>
</dbReference>
<dbReference type="NCBIfam" id="TIGR01252">
    <property type="entry name" value="acetolac_decarb"/>
    <property type="match status" value="1"/>
</dbReference>
<dbReference type="UniPathway" id="UPA00626">
    <property type="reaction ID" value="UER00678"/>
</dbReference>
<evidence type="ECO:0000256" key="3">
    <source>
        <dbReference type="ARBA" id="ARBA00007106"/>
    </source>
</evidence>
<dbReference type="EMBL" id="WBKA01000001">
    <property type="protein sequence ID" value="KAB1633406.1"/>
    <property type="molecule type" value="Genomic_DNA"/>
</dbReference>
<proteinExistence type="inferred from homology"/>
<dbReference type="Gene3D" id="3.30.1330.80">
    <property type="entry name" value="Hypothetical protein, similar to alpha- acetolactate decarboxylase, domain 2"/>
    <property type="match status" value="2"/>
</dbReference>
<feature type="region of interest" description="Disordered" evidence="10">
    <location>
        <begin position="1"/>
        <end position="20"/>
    </location>
</feature>
<evidence type="ECO:0000256" key="8">
    <source>
        <dbReference type="ARBA" id="ARBA00023239"/>
    </source>
</evidence>
<reference evidence="11 12" key="1">
    <citation type="submission" date="2019-09" db="EMBL/GenBank/DDBJ databases">
        <title>Phylogeny of genus Pseudoclavibacter and closely related genus.</title>
        <authorList>
            <person name="Li Y."/>
        </authorList>
    </citation>
    <scope>NUCLEOTIDE SEQUENCE [LARGE SCALE GENOMIC DNA]</scope>
    <source>
        <strain evidence="11 12">JCM 16921</strain>
    </source>
</reference>
<evidence type="ECO:0000256" key="5">
    <source>
        <dbReference type="ARBA" id="ARBA00020164"/>
    </source>
</evidence>
<dbReference type="GO" id="GO:0045151">
    <property type="term" value="P:acetoin biosynthetic process"/>
    <property type="evidence" value="ECO:0007669"/>
    <property type="project" value="UniProtKB-UniRule"/>
</dbReference>
<evidence type="ECO:0000313" key="11">
    <source>
        <dbReference type="EMBL" id="KAB1633406.1"/>
    </source>
</evidence>
<keyword evidence="12" id="KW-1185">Reference proteome</keyword>
<sequence length="260" mass="28708">MTDTTNTNQPTPEGARRPRADHLVRHEVFQTSLMSALLDGIYDGEMTIAELLGKGSFGLGTFDGLDGEMIIIDGHCWQMRVDGTVRPADLDARTPFAVVTNFVTNITADVPAHSPRSAVSRLIDSLTVSPNYLYALRITGEFDWVKTRTVQRQPKPYPRMVDATDNEPTLTFERVSGVVGGFRTPVYEQGISVPGCHVHFIDDERTRGGHVLDFQMAHGTVELCLGTDLRLSLPRTEAFEAADLAPENLADELGRTEQHD</sequence>
<comment type="catalytic activity">
    <reaction evidence="1 9">
        <text>(2S)-2-acetolactate + H(+) = (R)-acetoin + CO2</text>
        <dbReference type="Rhea" id="RHEA:21580"/>
        <dbReference type="ChEBI" id="CHEBI:15378"/>
        <dbReference type="ChEBI" id="CHEBI:15686"/>
        <dbReference type="ChEBI" id="CHEBI:16526"/>
        <dbReference type="ChEBI" id="CHEBI:58476"/>
        <dbReference type="EC" id="4.1.1.5"/>
    </reaction>
</comment>
<keyword evidence="6 9" id="KW-0210">Decarboxylase</keyword>
<dbReference type="AlphaFoldDB" id="A0A7C8BSS7"/>
<accession>A0A7C8BSS7</accession>
<evidence type="ECO:0000256" key="9">
    <source>
        <dbReference type="PIRNR" id="PIRNR001332"/>
    </source>
</evidence>
<name>A0A7C8BSS7_9MICO</name>
<dbReference type="OrthoDB" id="8612680at2"/>
<evidence type="ECO:0000256" key="6">
    <source>
        <dbReference type="ARBA" id="ARBA00022793"/>
    </source>
</evidence>
<gene>
    <name evidence="11" type="primary">budA</name>
    <name evidence="11" type="ORF">F8O02_00190</name>
</gene>
<dbReference type="GO" id="GO:0047605">
    <property type="term" value="F:acetolactate decarboxylase activity"/>
    <property type="evidence" value="ECO:0007669"/>
    <property type="project" value="UniProtKB-UniRule"/>
</dbReference>
<dbReference type="PANTHER" id="PTHR35524:SF1">
    <property type="entry name" value="ALPHA-ACETOLACTATE DECARBOXYLASE"/>
    <property type="match status" value="1"/>
</dbReference>
<evidence type="ECO:0000256" key="2">
    <source>
        <dbReference type="ARBA" id="ARBA00005170"/>
    </source>
</evidence>
<dbReference type="SUPFAM" id="SSF117856">
    <property type="entry name" value="AF0104/ALDC/Ptd012-like"/>
    <property type="match status" value="1"/>
</dbReference>
<comment type="pathway">
    <text evidence="2 9">Polyol metabolism; (R,R)-butane-2,3-diol biosynthesis; (R,R)-butane-2,3-diol from pyruvate: step 2/3.</text>
</comment>
<evidence type="ECO:0000256" key="10">
    <source>
        <dbReference type="SAM" id="MobiDB-lite"/>
    </source>
</evidence>
<keyword evidence="8 9" id="KW-0456">Lyase</keyword>
<evidence type="ECO:0000256" key="7">
    <source>
        <dbReference type="ARBA" id="ARBA00023061"/>
    </source>
</evidence>
<dbReference type="Proteomes" id="UP000481339">
    <property type="component" value="Unassembled WGS sequence"/>
</dbReference>
<evidence type="ECO:0000313" key="12">
    <source>
        <dbReference type="Proteomes" id="UP000481339"/>
    </source>
</evidence>
<dbReference type="CDD" id="cd17299">
    <property type="entry name" value="acetolactate_decarboxylase"/>
    <property type="match status" value="1"/>
</dbReference>
<dbReference type="RefSeq" id="WP_158035185.1">
    <property type="nucleotide sequence ID" value="NZ_BAAAZV010000007.1"/>
</dbReference>
<comment type="similarity">
    <text evidence="3 9">Belongs to the alpha-acetolactate decarboxylase family.</text>
</comment>
<dbReference type="EC" id="4.1.1.5" evidence="4 9"/>
<protein>
    <recommendedName>
        <fullName evidence="5 9">Alpha-acetolactate decarboxylase</fullName>
        <ecNumber evidence="4 9">4.1.1.5</ecNumber>
    </recommendedName>
</protein>
<evidence type="ECO:0000256" key="4">
    <source>
        <dbReference type="ARBA" id="ARBA00013204"/>
    </source>
</evidence>
<feature type="compositionally biased region" description="Polar residues" evidence="10">
    <location>
        <begin position="1"/>
        <end position="11"/>
    </location>
</feature>
<comment type="caution">
    <text evidence="11">The sequence shown here is derived from an EMBL/GenBank/DDBJ whole genome shotgun (WGS) entry which is preliminary data.</text>
</comment>
<dbReference type="InterPro" id="IPR005128">
    <property type="entry name" value="Acetolactate_a_deCO2ase"/>
</dbReference>